<evidence type="ECO:0000313" key="2">
    <source>
        <dbReference type="EMBL" id="KAF0891287.1"/>
    </source>
</evidence>
<comment type="caution">
    <text evidence="2">The sequence shown here is derived from an EMBL/GenBank/DDBJ whole genome shotgun (WGS) entry which is preliminary data.</text>
</comment>
<reference evidence="2 3" key="1">
    <citation type="submission" date="2019-11" db="EMBL/GenBank/DDBJ databases">
        <title>Whole genome sequence of Oryza granulata.</title>
        <authorList>
            <person name="Li W."/>
        </authorList>
    </citation>
    <scope>NUCLEOTIDE SEQUENCE [LARGE SCALE GENOMIC DNA]</scope>
    <source>
        <strain evidence="3">cv. Menghai</strain>
        <tissue evidence="2">Leaf</tissue>
    </source>
</reference>
<dbReference type="Proteomes" id="UP000479710">
    <property type="component" value="Unassembled WGS sequence"/>
</dbReference>
<name>A0A6G1BU68_9ORYZ</name>
<dbReference type="EMBL" id="SPHZ02000011">
    <property type="protein sequence ID" value="KAF0891287.1"/>
    <property type="molecule type" value="Genomic_DNA"/>
</dbReference>
<organism evidence="2 3">
    <name type="scientific">Oryza meyeriana var. granulata</name>
    <dbReference type="NCBI Taxonomy" id="110450"/>
    <lineage>
        <taxon>Eukaryota</taxon>
        <taxon>Viridiplantae</taxon>
        <taxon>Streptophyta</taxon>
        <taxon>Embryophyta</taxon>
        <taxon>Tracheophyta</taxon>
        <taxon>Spermatophyta</taxon>
        <taxon>Magnoliopsida</taxon>
        <taxon>Liliopsida</taxon>
        <taxon>Poales</taxon>
        <taxon>Poaceae</taxon>
        <taxon>BOP clade</taxon>
        <taxon>Oryzoideae</taxon>
        <taxon>Oryzeae</taxon>
        <taxon>Oryzinae</taxon>
        <taxon>Oryza</taxon>
        <taxon>Oryza meyeriana</taxon>
    </lineage>
</organism>
<evidence type="ECO:0000313" key="3">
    <source>
        <dbReference type="Proteomes" id="UP000479710"/>
    </source>
</evidence>
<keyword evidence="3" id="KW-1185">Reference proteome</keyword>
<proteinExistence type="predicted"/>
<protein>
    <submittedName>
        <fullName evidence="2">Uncharacterized protein</fullName>
    </submittedName>
</protein>
<feature type="region of interest" description="Disordered" evidence="1">
    <location>
        <begin position="18"/>
        <end position="43"/>
    </location>
</feature>
<gene>
    <name evidence="2" type="ORF">E2562_009463</name>
</gene>
<dbReference type="AlphaFoldDB" id="A0A6G1BU68"/>
<sequence length="155" mass="16984">MAAGYGLRAGAWWGAASEPVSKQAPQVVPEDEPPSEPAPRLKTVPMRGDDLAVEQILREVSQQKWEAKGGVEDDAGDTQFCIARLRSTSVALFPIDPFGLFILLVSTPTMVEGQQRLVLVKGCRDMAREMHDPAAGGEDPFNDLPLEEFMAQYRD</sequence>
<accession>A0A6G1BU68</accession>
<evidence type="ECO:0000256" key="1">
    <source>
        <dbReference type="SAM" id="MobiDB-lite"/>
    </source>
</evidence>